<accession>A0AAD3H8P1</accession>
<evidence type="ECO:0000256" key="4">
    <source>
        <dbReference type="RuleBase" id="RU004020"/>
    </source>
</evidence>
<dbReference type="SUPFAM" id="SSF46785">
    <property type="entry name" value="Winged helix' DNA-binding domain"/>
    <property type="match status" value="1"/>
</dbReference>
<keyword evidence="3" id="KW-0539">Nucleus</keyword>
<evidence type="ECO:0000259" key="6">
    <source>
        <dbReference type="SMART" id="SM00415"/>
    </source>
</evidence>
<comment type="subcellular location">
    <subcellularLocation>
        <location evidence="1">Nucleus</location>
    </subcellularLocation>
</comment>
<dbReference type="GO" id="GO:0043565">
    <property type="term" value="F:sequence-specific DNA binding"/>
    <property type="evidence" value="ECO:0007669"/>
    <property type="project" value="InterPro"/>
</dbReference>
<dbReference type="EMBL" id="BLLK01000047">
    <property type="protein sequence ID" value="GFH54093.1"/>
    <property type="molecule type" value="Genomic_DNA"/>
</dbReference>
<proteinExistence type="inferred from homology"/>
<dbReference type="Gene3D" id="1.10.10.10">
    <property type="entry name" value="Winged helix-like DNA-binding domain superfamily/Winged helix DNA-binding domain"/>
    <property type="match status" value="1"/>
</dbReference>
<dbReference type="PANTHER" id="PTHR10015:SF206">
    <property type="entry name" value="HSF-TYPE DNA-BINDING DOMAIN-CONTAINING PROTEIN"/>
    <property type="match status" value="1"/>
</dbReference>
<name>A0AAD3H8P1_9STRA</name>
<dbReference type="InterPro" id="IPR036390">
    <property type="entry name" value="WH_DNA-bd_sf"/>
</dbReference>
<evidence type="ECO:0000313" key="8">
    <source>
        <dbReference type="Proteomes" id="UP001054902"/>
    </source>
</evidence>
<dbReference type="AlphaFoldDB" id="A0AAD3H8P1"/>
<organism evidence="7 8">
    <name type="scientific">Chaetoceros tenuissimus</name>
    <dbReference type="NCBI Taxonomy" id="426638"/>
    <lineage>
        <taxon>Eukaryota</taxon>
        <taxon>Sar</taxon>
        <taxon>Stramenopiles</taxon>
        <taxon>Ochrophyta</taxon>
        <taxon>Bacillariophyta</taxon>
        <taxon>Coscinodiscophyceae</taxon>
        <taxon>Chaetocerotophycidae</taxon>
        <taxon>Chaetocerotales</taxon>
        <taxon>Chaetocerotaceae</taxon>
        <taxon>Chaetoceros</taxon>
    </lineage>
</organism>
<evidence type="ECO:0000313" key="7">
    <source>
        <dbReference type="EMBL" id="GFH54093.1"/>
    </source>
</evidence>
<dbReference type="InterPro" id="IPR036388">
    <property type="entry name" value="WH-like_DNA-bd_sf"/>
</dbReference>
<protein>
    <recommendedName>
        <fullName evidence="6">HSF-type DNA-binding domain-containing protein</fullName>
    </recommendedName>
</protein>
<dbReference type="InterPro" id="IPR000232">
    <property type="entry name" value="HSF_DNA-bd"/>
</dbReference>
<dbReference type="Pfam" id="PF00447">
    <property type="entry name" value="HSF_DNA-bind"/>
    <property type="match status" value="1"/>
</dbReference>
<dbReference type="SMART" id="SM00415">
    <property type="entry name" value="HSF"/>
    <property type="match status" value="1"/>
</dbReference>
<evidence type="ECO:0000256" key="1">
    <source>
        <dbReference type="ARBA" id="ARBA00004123"/>
    </source>
</evidence>
<dbReference type="PANTHER" id="PTHR10015">
    <property type="entry name" value="HEAT SHOCK TRANSCRIPTION FACTOR"/>
    <property type="match status" value="1"/>
</dbReference>
<dbReference type="FunFam" id="1.10.10.10:FF:000479">
    <property type="entry name" value="Predicted protein"/>
    <property type="match status" value="1"/>
</dbReference>
<evidence type="ECO:0000256" key="2">
    <source>
        <dbReference type="ARBA" id="ARBA00023125"/>
    </source>
</evidence>
<reference evidence="7 8" key="1">
    <citation type="journal article" date="2021" name="Sci. Rep.">
        <title>The genome of the diatom Chaetoceros tenuissimus carries an ancient integrated fragment of an extant virus.</title>
        <authorList>
            <person name="Hongo Y."/>
            <person name="Kimura K."/>
            <person name="Takaki Y."/>
            <person name="Yoshida Y."/>
            <person name="Baba S."/>
            <person name="Kobayashi G."/>
            <person name="Nagasaki K."/>
            <person name="Hano T."/>
            <person name="Tomaru Y."/>
        </authorList>
    </citation>
    <scope>NUCLEOTIDE SEQUENCE [LARGE SCALE GENOMIC DNA]</scope>
    <source>
        <strain evidence="7 8">NIES-3715</strain>
    </source>
</reference>
<keyword evidence="8" id="KW-1185">Reference proteome</keyword>
<sequence length="507" mass="57257">MDDESKNQTTVAEHNYQDLSGVPEKVKKVIAKGGVKEPFPIKLFKLLQHIDLQENNYAQYISWQPHGRCFRIHSIKGFKEHVLPKFFVNARYESFRRQLNLWGFKRITRSGPDQGSYYHIMFLRTKFYLCHDISRTAVLGQGRIVPNPEAEPDFVSMCPLPPSSAINRHFVESRSVPSELGSSSSSGLCRSRIYESEGQNFHGAKGGSSSNATWGLVTQSQPILRRSGVSLSSLDERMRNLACEQSSKNESWDIKPNFASVSAPALNKISLAQRRFNVISSDNLESQSSLTHISEQSANEGENSSWDFGGNMNRSLPSAGAPSLIGRATNPVFAYTKKTDISVNSMNNEISNQTFSPRRHLLVRNRESKENSSAAFVTCPQEINNNDRPSHVAVNQQVEEECKHMEFGQSDNVDESIQVDRIIDCKFKEVESGLHRFFQREESGRELIDTLHESFGSLSLTNFIKKKIEDDADMMHFSTEFDAKEIDFLMKDEQKETSAAIDPLPID</sequence>
<feature type="region of interest" description="Disordered" evidence="5">
    <location>
        <begin position="290"/>
        <end position="313"/>
    </location>
</feature>
<keyword evidence="2" id="KW-0238">DNA-binding</keyword>
<evidence type="ECO:0000256" key="3">
    <source>
        <dbReference type="ARBA" id="ARBA00023242"/>
    </source>
</evidence>
<evidence type="ECO:0000256" key="5">
    <source>
        <dbReference type="SAM" id="MobiDB-lite"/>
    </source>
</evidence>
<feature type="domain" description="HSF-type DNA-binding" evidence="6">
    <location>
        <begin position="35"/>
        <end position="136"/>
    </location>
</feature>
<dbReference type="GO" id="GO:0003700">
    <property type="term" value="F:DNA-binding transcription factor activity"/>
    <property type="evidence" value="ECO:0007669"/>
    <property type="project" value="InterPro"/>
</dbReference>
<dbReference type="Proteomes" id="UP001054902">
    <property type="component" value="Unassembled WGS sequence"/>
</dbReference>
<dbReference type="GO" id="GO:0005634">
    <property type="term" value="C:nucleus"/>
    <property type="evidence" value="ECO:0007669"/>
    <property type="project" value="UniProtKB-SubCell"/>
</dbReference>
<gene>
    <name evidence="7" type="ORF">CTEN210_10569</name>
</gene>
<comment type="caution">
    <text evidence="7">The sequence shown here is derived from an EMBL/GenBank/DDBJ whole genome shotgun (WGS) entry which is preliminary data.</text>
</comment>
<comment type="similarity">
    <text evidence="4">Belongs to the HSF family.</text>
</comment>